<protein>
    <submittedName>
        <fullName evidence="1 2">Uncharacterized protein</fullName>
    </submittedName>
</protein>
<reference evidence="2" key="4">
    <citation type="journal article" date="2015" name="G3 (Bethesda)">
        <title>Genome sequences of three phytopathogenic species of the Magnaporthaceae family of fungi.</title>
        <authorList>
            <person name="Okagaki L.H."/>
            <person name="Nunes C.C."/>
            <person name="Sailsbery J."/>
            <person name="Clay B."/>
            <person name="Brown D."/>
            <person name="John T."/>
            <person name="Oh Y."/>
            <person name="Young N."/>
            <person name="Fitzgerald M."/>
            <person name="Haas B.J."/>
            <person name="Zeng Q."/>
            <person name="Young S."/>
            <person name="Adiconis X."/>
            <person name="Fan L."/>
            <person name="Levin J.Z."/>
            <person name="Mitchell T.K."/>
            <person name="Okubara P.A."/>
            <person name="Farman M.L."/>
            <person name="Kohn L.M."/>
            <person name="Birren B."/>
            <person name="Ma L.-J."/>
            <person name="Dean R.A."/>
        </authorList>
    </citation>
    <scope>NUCLEOTIDE SEQUENCE</scope>
    <source>
        <strain evidence="2">ATCC 64411 / 73-15</strain>
    </source>
</reference>
<dbReference type="EMBL" id="GL876971">
    <property type="protein sequence ID" value="KLU88375.1"/>
    <property type="molecule type" value="Genomic_DNA"/>
</dbReference>
<proteinExistence type="predicted"/>
<accession>A0A0C4E4G8</accession>
<evidence type="ECO:0000313" key="1">
    <source>
        <dbReference type="EMBL" id="KLU88375.1"/>
    </source>
</evidence>
<organism evidence="2 3">
    <name type="scientific">Magnaporthiopsis poae (strain ATCC 64411 / 73-15)</name>
    <name type="common">Kentucky bluegrass fungus</name>
    <name type="synonym">Magnaporthe poae</name>
    <dbReference type="NCBI Taxonomy" id="644358"/>
    <lineage>
        <taxon>Eukaryota</taxon>
        <taxon>Fungi</taxon>
        <taxon>Dikarya</taxon>
        <taxon>Ascomycota</taxon>
        <taxon>Pezizomycotina</taxon>
        <taxon>Sordariomycetes</taxon>
        <taxon>Sordariomycetidae</taxon>
        <taxon>Magnaporthales</taxon>
        <taxon>Magnaporthaceae</taxon>
        <taxon>Magnaporthiopsis</taxon>
    </lineage>
</organism>
<evidence type="ECO:0000313" key="2">
    <source>
        <dbReference type="EnsemblFungi" id="MAPG_07362T0"/>
    </source>
</evidence>
<name>A0A0C4E4G8_MAGP6</name>
<dbReference type="VEuPathDB" id="FungiDB:MAPG_07362"/>
<evidence type="ECO:0000313" key="3">
    <source>
        <dbReference type="Proteomes" id="UP000011715"/>
    </source>
</evidence>
<gene>
    <name evidence="1" type="ORF">MAPG_07362</name>
</gene>
<dbReference type="AlphaFoldDB" id="A0A0C4E4G8"/>
<dbReference type="EnsemblFungi" id="MAPG_07362T0">
    <property type="protein sequence ID" value="MAPG_07362T0"/>
    <property type="gene ID" value="MAPG_07362"/>
</dbReference>
<reference evidence="1" key="3">
    <citation type="submission" date="2011-03" db="EMBL/GenBank/DDBJ databases">
        <title>Annotation of Magnaporthe poae ATCC 64411.</title>
        <authorList>
            <person name="Ma L.-J."/>
            <person name="Dead R."/>
            <person name="Young S.K."/>
            <person name="Zeng Q."/>
            <person name="Gargeya S."/>
            <person name="Fitzgerald M."/>
            <person name="Haas B."/>
            <person name="Abouelleil A."/>
            <person name="Alvarado L."/>
            <person name="Arachchi H.M."/>
            <person name="Berlin A."/>
            <person name="Brown A."/>
            <person name="Chapman S.B."/>
            <person name="Chen Z."/>
            <person name="Dunbar C."/>
            <person name="Freedman E."/>
            <person name="Gearin G."/>
            <person name="Gellesch M."/>
            <person name="Goldberg J."/>
            <person name="Griggs A."/>
            <person name="Gujja S."/>
            <person name="Heiman D."/>
            <person name="Howarth C."/>
            <person name="Larson L."/>
            <person name="Lui A."/>
            <person name="MacDonald P.J.P."/>
            <person name="Mehta T."/>
            <person name="Montmayeur A."/>
            <person name="Murphy C."/>
            <person name="Neiman D."/>
            <person name="Pearson M."/>
            <person name="Priest M."/>
            <person name="Roberts A."/>
            <person name="Saif S."/>
            <person name="Shea T."/>
            <person name="Shenoy N."/>
            <person name="Sisk P."/>
            <person name="Stolte C."/>
            <person name="Sykes S."/>
            <person name="Yandava C."/>
            <person name="Wortman J."/>
            <person name="Nusbaum C."/>
            <person name="Birren B."/>
        </authorList>
    </citation>
    <scope>NUCLEOTIDE SEQUENCE</scope>
    <source>
        <strain evidence="1">ATCC 64411</strain>
    </source>
</reference>
<reference evidence="3" key="1">
    <citation type="submission" date="2010-05" db="EMBL/GenBank/DDBJ databases">
        <title>The genome sequence of Magnaporthe poae strain ATCC 64411.</title>
        <authorList>
            <person name="Ma L.-J."/>
            <person name="Dead R."/>
            <person name="Young S."/>
            <person name="Zeng Q."/>
            <person name="Koehrsen M."/>
            <person name="Alvarado L."/>
            <person name="Berlin A."/>
            <person name="Chapman S.B."/>
            <person name="Chen Z."/>
            <person name="Freedman E."/>
            <person name="Gellesch M."/>
            <person name="Goldberg J."/>
            <person name="Griggs A."/>
            <person name="Gujja S."/>
            <person name="Heilman E.R."/>
            <person name="Heiman D."/>
            <person name="Hepburn T."/>
            <person name="Howarth C."/>
            <person name="Jen D."/>
            <person name="Larson L."/>
            <person name="Mehta T."/>
            <person name="Neiman D."/>
            <person name="Pearson M."/>
            <person name="Roberts A."/>
            <person name="Saif S."/>
            <person name="Shea T."/>
            <person name="Shenoy N."/>
            <person name="Sisk P."/>
            <person name="Stolte C."/>
            <person name="Sykes S."/>
            <person name="Walk T."/>
            <person name="White J."/>
            <person name="Yandava C."/>
            <person name="Haas B."/>
            <person name="Nusbaum C."/>
            <person name="Birren B."/>
        </authorList>
    </citation>
    <scope>NUCLEOTIDE SEQUENCE [LARGE SCALE GENOMIC DNA]</scope>
    <source>
        <strain evidence="3">ATCC 64411 / 73-15</strain>
    </source>
</reference>
<sequence>MDRCNRRTWWGRNDATLSRLARVCCQPAGLALRCLPQALWGRTTSAVTASYIHLLARLPTLSLSLACWIRDKAPCSRRKHQSAGNTQDKTRQDAARHYHPPIALQRAAIHQHHHPPHPHITSPLLLSTPIVPHAPPEGGLRKWCCEGISMRAATPPFLLVCSAAECRTDLCMRPPRHGLGDIRGNITFLVCVFRFVRLSPESVLRHSNHALSQ</sequence>
<reference evidence="1" key="2">
    <citation type="submission" date="2010-05" db="EMBL/GenBank/DDBJ databases">
        <title>The Genome Sequence of Magnaporthe poae strain ATCC 64411.</title>
        <authorList>
            <consortium name="The Broad Institute Genome Sequencing Platform"/>
            <consortium name="Broad Institute Genome Sequencing Center for Infectious Disease"/>
            <person name="Ma L.-J."/>
            <person name="Dead R."/>
            <person name="Young S."/>
            <person name="Zeng Q."/>
            <person name="Koehrsen M."/>
            <person name="Alvarado L."/>
            <person name="Berlin A."/>
            <person name="Chapman S.B."/>
            <person name="Chen Z."/>
            <person name="Freedman E."/>
            <person name="Gellesch M."/>
            <person name="Goldberg J."/>
            <person name="Griggs A."/>
            <person name="Gujja S."/>
            <person name="Heilman E.R."/>
            <person name="Heiman D."/>
            <person name="Hepburn T."/>
            <person name="Howarth C."/>
            <person name="Jen D."/>
            <person name="Larson L."/>
            <person name="Mehta T."/>
            <person name="Neiman D."/>
            <person name="Pearson M."/>
            <person name="Roberts A."/>
            <person name="Saif S."/>
            <person name="Shea T."/>
            <person name="Shenoy N."/>
            <person name="Sisk P."/>
            <person name="Stolte C."/>
            <person name="Sykes S."/>
            <person name="Walk T."/>
            <person name="White J."/>
            <person name="Yandava C."/>
            <person name="Haas B."/>
            <person name="Nusbaum C."/>
            <person name="Birren B."/>
        </authorList>
    </citation>
    <scope>NUCLEOTIDE SEQUENCE</scope>
    <source>
        <strain evidence="1">ATCC 64411</strain>
    </source>
</reference>
<dbReference type="Proteomes" id="UP000011715">
    <property type="component" value="Unassembled WGS sequence"/>
</dbReference>
<reference evidence="2" key="5">
    <citation type="submission" date="2015-06" db="UniProtKB">
        <authorList>
            <consortium name="EnsemblFungi"/>
        </authorList>
    </citation>
    <scope>IDENTIFICATION</scope>
    <source>
        <strain evidence="2">ATCC 64411</strain>
    </source>
</reference>
<dbReference type="EMBL" id="ADBL01001777">
    <property type="status" value="NOT_ANNOTATED_CDS"/>
    <property type="molecule type" value="Genomic_DNA"/>
</dbReference>
<keyword evidence="3" id="KW-1185">Reference proteome</keyword>